<dbReference type="EMBL" id="WJNH01000006">
    <property type="protein sequence ID" value="MRG86870.1"/>
    <property type="molecule type" value="Genomic_DNA"/>
</dbReference>
<comment type="caution">
    <text evidence="1">The sequence shown here is derived from an EMBL/GenBank/DDBJ whole genome shotgun (WGS) entry which is preliminary data.</text>
</comment>
<organism evidence="1 2">
    <name type="scientific">Salinibacillus xinjiangensis</name>
    <dbReference type="NCBI Taxonomy" id="1229268"/>
    <lineage>
        <taxon>Bacteria</taxon>
        <taxon>Bacillati</taxon>
        <taxon>Bacillota</taxon>
        <taxon>Bacilli</taxon>
        <taxon>Bacillales</taxon>
        <taxon>Bacillaceae</taxon>
        <taxon>Salinibacillus</taxon>
    </lineage>
</organism>
<accession>A0A6G1X7L8</accession>
<name>A0A6G1X7L8_9BACI</name>
<dbReference type="InterPro" id="IPR036188">
    <property type="entry name" value="FAD/NAD-bd_sf"/>
</dbReference>
<dbReference type="SUPFAM" id="SSF51905">
    <property type="entry name" value="FAD/NAD(P)-binding domain"/>
    <property type="match status" value="1"/>
</dbReference>
<dbReference type="AlphaFoldDB" id="A0A6G1X7L8"/>
<dbReference type="GO" id="GO:0016491">
    <property type="term" value="F:oxidoreductase activity"/>
    <property type="evidence" value="ECO:0007669"/>
    <property type="project" value="UniProtKB-KW"/>
</dbReference>
<reference evidence="1 2" key="1">
    <citation type="submission" date="2019-11" db="EMBL/GenBank/DDBJ databases">
        <authorList>
            <person name="Li J."/>
        </authorList>
    </citation>
    <scope>NUCLEOTIDE SEQUENCE [LARGE SCALE GENOMIC DNA]</scope>
    <source>
        <strain evidence="1 2">J4</strain>
    </source>
</reference>
<dbReference type="OrthoDB" id="25353at2"/>
<dbReference type="Proteomes" id="UP000480185">
    <property type="component" value="Unassembled WGS sequence"/>
</dbReference>
<evidence type="ECO:0000313" key="1">
    <source>
        <dbReference type="EMBL" id="MRG86870.1"/>
    </source>
</evidence>
<proteinExistence type="predicted"/>
<protein>
    <submittedName>
        <fullName evidence="1">NAD(P)-binding protein</fullName>
    </submittedName>
</protein>
<dbReference type="RefSeq" id="WP_153728769.1">
    <property type="nucleotide sequence ID" value="NZ_WJNH01000006.1"/>
</dbReference>
<dbReference type="Pfam" id="PF13450">
    <property type="entry name" value="NAD_binding_8"/>
    <property type="match status" value="1"/>
</dbReference>
<dbReference type="Gene3D" id="3.50.50.60">
    <property type="entry name" value="FAD/NAD(P)-binding domain"/>
    <property type="match status" value="2"/>
</dbReference>
<gene>
    <name evidence="1" type="ORF">GH754_11180</name>
</gene>
<keyword evidence="2" id="KW-1185">Reference proteome</keyword>
<sequence length="362" mass="41303">MKVAIMGAGLSGLTCAIVLERNGLKPTIYEKMGQVGDRFINAEAFMSILNRPIHDVIRYITEEFHIDLKPVSHIAKLNIHTENSHAKIEEHIGFINIRGRHQFSFEMQLLEQLKSDIHFNSSPPYDEISKEFSHVVLATGDSADALQLHNYRKNLSVSLKGATVRGEFDRYTATVWLNHNYAPKGYGYILPFSEHEANLVTAHPNLSTVTEEDQQKYWDALYQTVQTQTNQSLPVTDQFQITNFVIGSCIHPRIGNTFFTGNNFGAIMPFIGFGQFVSILTGIYAAYDILGYGSYEELTKPLRKSYERSLVLRQVMESLSNNQYDHIVSMLNGKLGKRIFKPSNQDPLKYLSYFLRFFVRRS</sequence>
<evidence type="ECO:0000313" key="2">
    <source>
        <dbReference type="Proteomes" id="UP000480185"/>
    </source>
</evidence>